<evidence type="ECO:0000313" key="8">
    <source>
        <dbReference type="EMBL" id="GHO42782.1"/>
    </source>
</evidence>
<gene>
    <name evidence="8" type="ORF">KSX_09450</name>
</gene>
<dbReference type="PROSITE" id="PS50011">
    <property type="entry name" value="PROTEIN_KINASE_DOM"/>
    <property type="match status" value="1"/>
</dbReference>
<dbReference type="PANTHER" id="PTHR43289">
    <property type="entry name" value="MITOGEN-ACTIVATED PROTEIN KINASE KINASE KINASE 20-RELATED"/>
    <property type="match status" value="1"/>
</dbReference>
<dbReference type="Proteomes" id="UP000612362">
    <property type="component" value="Unassembled WGS sequence"/>
</dbReference>
<evidence type="ECO:0000259" key="7">
    <source>
        <dbReference type="PROSITE" id="PS50011"/>
    </source>
</evidence>
<keyword evidence="5" id="KW-0067">ATP-binding</keyword>
<evidence type="ECO:0000256" key="6">
    <source>
        <dbReference type="SAM" id="MobiDB-lite"/>
    </source>
</evidence>
<protein>
    <recommendedName>
        <fullName evidence="1">non-specific serine/threonine protein kinase</fullName>
        <ecNumber evidence="1">2.7.11.1</ecNumber>
    </recommendedName>
</protein>
<dbReference type="SUPFAM" id="SSF56112">
    <property type="entry name" value="Protein kinase-like (PK-like)"/>
    <property type="match status" value="1"/>
</dbReference>
<dbReference type="Gene3D" id="1.10.510.10">
    <property type="entry name" value="Transferase(Phosphotransferase) domain 1"/>
    <property type="match status" value="1"/>
</dbReference>
<keyword evidence="4" id="KW-0418">Kinase</keyword>
<dbReference type="RefSeq" id="WP_220192286.1">
    <property type="nucleotide sequence ID" value="NZ_BNJF01000001.1"/>
</dbReference>
<dbReference type="CDD" id="cd14014">
    <property type="entry name" value="STKc_PknB_like"/>
    <property type="match status" value="1"/>
</dbReference>
<dbReference type="Pfam" id="PF00069">
    <property type="entry name" value="Pkinase"/>
    <property type="match status" value="1"/>
</dbReference>
<keyword evidence="2" id="KW-0808">Transferase</keyword>
<comment type="caution">
    <text evidence="8">The sequence shown here is derived from an EMBL/GenBank/DDBJ whole genome shotgun (WGS) entry which is preliminary data.</text>
</comment>
<evidence type="ECO:0000256" key="1">
    <source>
        <dbReference type="ARBA" id="ARBA00012513"/>
    </source>
</evidence>
<keyword evidence="9" id="KW-1185">Reference proteome</keyword>
<proteinExistence type="predicted"/>
<keyword evidence="3" id="KW-0547">Nucleotide-binding</keyword>
<accession>A0A8J3HRV9</accession>
<dbReference type="GO" id="GO:0004674">
    <property type="term" value="F:protein serine/threonine kinase activity"/>
    <property type="evidence" value="ECO:0007669"/>
    <property type="project" value="UniProtKB-EC"/>
</dbReference>
<dbReference type="PANTHER" id="PTHR43289:SF6">
    <property type="entry name" value="SERINE_THREONINE-PROTEIN KINASE NEKL-3"/>
    <property type="match status" value="1"/>
</dbReference>
<dbReference type="AlphaFoldDB" id="A0A8J3HRV9"/>
<name>A0A8J3HRV9_9CHLR</name>
<dbReference type="GO" id="GO:0005524">
    <property type="term" value="F:ATP binding"/>
    <property type="evidence" value="ECO:0007669"/>
    <property type="project" value="UniProtKB-KW"/>
</dbReference>
<feature type="domain" description="Protein kinase" evidence="7">
    <location>
        <begin position="16"/>
        <end position="297"/>
    </location>
</feature>
<organism evidence="8 9">
    <name type="scientific">Ktedonospora formicarum</name>
    <dbReference type="NCBI Taxonomy" id="2778364"/>
    <lineage>
        <taxon>Bacteria</taxon>
        <taxon>Bacillati</taxon>
        <taxon>Chloroflexota</taxon>
        <taxon>Ktedonobacteria</taxon>
        <taxon>Ktedonobacterales</taxon>
        <taxon>Ktedonobacteraceae</taxon>
        <taxon>Ktedonospora</taxon>
    </lineage>
</organism>
<dbReference type="EC" id="2.7.11.1" evidence="1"/>
<feature type="region of interest" description="Disordered" evidence="6">
    <location>
        <begin position="452"/>
        <end position="476"/>
    </location>
</feature>
<dbReference type="InterPro" id="IPR011009">
    <property type="entry name" value="Kinase-like_dom_sf"/>
</dbReference>
<evidence type="ECO:0000256" key="2">
    <source>
        <dbReference type="ARBA" id="ARBA00022679"/>
    </source>
</evidence>
<evidence type="ECO:0000256" key="5">
    <source>
        <dbReference type="ARBA" id="ARBA00022840"/>
    </source>
</evidence>
<evidence type="ECO:0000313" key="9">
    <source>
        <dbReference type="Proteomes" id="UP000612362"/>
    </source>
</evidence>
<dbReference type="Gene3D" id="3.30.200.20">
    <property type="entry name" value="Phosphorylase Kinase, domain 1"/>
    <property type="match status" value="1"/>
</dbReference>
<reference evidence="8" key="1">
    <citation type="submission" date="2020-10" db="EMBL/GenBank/DDBJ databases">
        <title>Taxonomic study of unclassified bacteria belonging to the class Ktedonobacteria.</title>
        <authorList>
            <person name="Yabe S."/>
            <person name="Wang C.M."/>
            <person name="Zheng Y."/>
            <person name="Sakai Y."/>
            <person name="Cavaletti L."/>
            <person name="Monciardini P."/>
            <person name="Donadio S."/>
        </authorList>
    </citation>
    <scope>NUCLEOTIDE SEQUENCE</scope>
    <source>
        <strain evidence="8">SOSP1-1</strain>
    </source>
</reference>
<sequence length="476" mass="53562">MDASKDPFLGRKIRGYRLEELCGRGSMTATYRARTRELWLCPEVLITIILVPHTLPRHIRRKFSERFERKGEQLITLRHTHLFPLYGYGEQEGVFYHVLPLFSGETLASRLRQQKPWTPQEVLTVLNPVADLLDFIHEQGQAYQYLNPNDVLILQNAEVQLIDFGLMQILSKKGLEEGSSSNSSYEHLKSVTDNFMSPPEYLAPEIIRGADGDFRSDIYSLGIMLFEMLSGRPPFTGGNYVEIARKHIFEPLPSLHEIAPHIPVALELVINHALHRSPERRFQSARALVTAYTHVLNDRLYAPKQVYISQAIEKIRTLAGPSTPSPMQLSAPQPSSNVVSGKLNPMHAQTVYGASGDDFTHLSATQEQPALVRGVYTPPPQPALESPVIPSPQEPILQQDFPEPVSPYQQEMQATPVSPRLPYQEDVPDETLLLQWVSSPNARNLHKISRLCRNKPGATPQLPERMKSKPSSGGLL</sequence>
<evidence type="ECO:0000256" key="3">
    <source>
        <dbReference type="ARBA" id="ARBA00022741"/>
    </source>
</evidence>
<dbReference type="EMBL" id="BNJF01000001">
    <property type="protein sequence ID" value="GHO42782.1"/>
    <property type="molecule type" value="Genomic_DNA"/>
</dbReference>
<dbReference type="InterPro" id="IPR000719">
    <property type="entry name" value="Prot_kinase_dom"/>
</dbReference>
<evidence type="ECO:0000256" key="4">
    <source>
        <dbReference type="ARBA" id="ARBA00022777"/>
    </source>
</evidence>